<accession>A0A0E9T2M7</accession>
<proteinExistence type="predicted"/>
<dbReference type="AlphaFoldDB" id="A0A0E9T2M7"/>
<organism evidence="1">
    <name type="scientific">Anguilla anguilla</name>
    <name type="common">European freshwater eel</name>
    <name type="synonym">Muraena anguilla</name>
    <dbReference type="NCBI Taxonomy" id="7936"/>
    <lineage>
        <taxon>Eukaryota</taxon>
        <taxon>Metazoa</taxon>
        <taxon>Chordata</taxon>
        <taxon>Craniata</taxon>
        <taxon>Vertebrata</taxon>
        <taxon>Euteleostomi</taxon>
        <taxon>Actinopterygii</taxon>
        <taxon>Neopterygii</taxon>
        <taxon>Teleostei</taxon>
        <taxon>Anguilliformes</taxon>
        <taxon>Anguillidae</taxon>
        <taxon>Anguilla</taxon>
    </lineage>
</organism>
<evidence type="ECO:0000313" key="1">
    <source>
        <dbReference type="EMBL" id="JAH47814.1"/>
    </source>
</evidence>
<sequence length="76" mass="8512">MLLFLLANQRFDFAKKLTPFWLVKSLLNLGREENKLGKRGGHQCALGTYSLSMSVVMCSCLKASIPTKCVSNYPDK</sequence>
<reference evidence="1" key="2">
    <citation type="journal article" date="2015" name="Fish Shellfish Immunol.">
        <title>Early steps in the European eel (Anguilla anguilla)-Vibrio vulnificus interaction in the gills: Role of the RtxA13 toxin.</title>
        <authorList>
            <person name="Callol A."/>
            <person name="Pajuelo D."/>
            <person name="Ebbesson L."/>
            <person name="Teles M."/>
            <person name="MacKenzie S."/>
            <person name="Amaro C."/>
        </authorList>
    </citation>
    <scope>NUCLEOTIDE SEQUENCE</scope>
</reference>
<name>A0A0E9T2M7_ANGAN</name>
<dbReference type="EMBL" id="GBXM01060763">
    <property type="protein sequence ID" value="JAH47814.1"/>
    <property type="molecule type" value="Transcribed_RNA"/>
</dbReference>
<reference evidence="1" key="1">
    <citation type="submission" date="2014-11" db="EMBL/GenBank/DDBJ databases">
        <authorList>
            <person name="Amaro Gonzalez C."/>
        </authorList>
    </citation>
    <scope>NUCLEOTIDE SEQUENCE</scope>
</reference>
<protein>
    <submittedName>
        <fullName evidence="1">Uncharacterized protein</fullName>
    </submittedName>
</protein>